<evidence type="ECO:0000256" key="4">
    <source>
        <dbReference type="ARBA" id="ARBA00023163"/>
    </source>
</evidence>
<dbReference type="InterPro" id="IPR036388">
    <property type="entry name" value="WH-like_DNA-bd_sf"/>
</dbReference>
<organism evidence="6 7">
    <name type="scientific">Saccharospirillum salsuginis</name>
    <dbReference type="NCBI Taxonomy" id="418750"/>
    <lineage>
        <taxon>Bacteria</taxon>
        <taxon>Pseudomonadati</taxon>
        <taxon>Pseudomonadota</taxon>
        <taxon>Gammaproteobacteria</taxon>
        <taxon>Oceanospirillales</taxon>
        <taxon>Saccharospirillaceae</taxon>
        <taxon>Saccharospirillum</taxon>
    </lineage>
</organism>
<dbReference type="PROSITE" id="PS50931">
    <property type="entry name" value="HTH_LYSR"/>
    <property type="match status" value="1"/>
</dbReference>
<dbReference type="PANTHER" id="PTHR30126">
    <property type="entry name" value="HTH-TYPE TRANSCRIPTIONAL REGULATOR"/>
    <property type="match status" value="1"/>
</dbReference>
<dbReference type="AlphaFoldDB" id="A0A918NCF9"/>
<dbReference type="Pfam" id="PF00126">
    <property type="entry name" value="HTH_1"/>
    <property type="match status" value="1"/>
</dbReference>
<reference evidence="6" key="2">
    <citation type="submission" date="2020-09" db="EMBL/GenBank/DDBJ databases">
        <authorList>
            <person name="Sun Q."/>
            <person name="Kim S."/>
        </authorList>
    </citation>
    <scope>NUCLEOTIDE SEQUENCE</scope>
    <source>
        <strain evidence="6">KCTC 22169</strain>
    </source>
</reference>
<evidence type="ECO:0000259" key="5">
    <source>
        <dbReference type="PROSITE" id="PS50931"/>
    </source>
</evidence>
<proteinExistence type="inferred from homology"/>
<dbReference type="GO" id="GO:0000976">
    <property type="term" value="F:transcription cis-regulatory region binding"/>
    <property type="evidence" value="ECO:0007669"/>
    <property type="project" value="TreeGrafter"/>
</dbReference>
<dbReference type="EMBL" id="BMXR01000006">
    <property type="protein sequence ID" value="GGX58101.1"/>
    <property type="molecule type" value="Genomic_DNA"/>
</dbReference>
<dbReference type="Proteomes" id="UP000626148">
    <property type="component" value="Unassembled WGS sequence"/>
</dbReference>
<evidence type="ECO:0000256" key="2">
    <source>
        <dbReference type="ARBA" id="ARBA00023015"/>
    </source>
</evidence>
<dbReference type="GO" id="GO:0003700">
    <property type="term" value="F:DNA-binding transcription factor activity"/>
    <property type="evidence" value="ECO:0007669"/>
    <property type="project" value="InterPro"/>
</dbReference>
<sequence length="294" mass="31750">MFTQLDALLALVRHGTMSAAALSLRVSQSAVSKRIGQLEHQLGKRLIRREGRRTVLTAEGQALVDEVAPLMADLNTVLSRRHSDAREQLSIAVSEAILSSWGAPLLVALREALPELDIHIHTHRSPTIVDKVQAGLYPFGLCAGQLPNQTGLVAEKLLDEPMVLVARSGDLAALGRERETLKALPVLCIEEKSNTWQGLRSQALRLKLEPRWPVESSFAAARLALSGWGHALVPKGVAVALNVLDCSLDLGVEGLSRPATLVCRKQVYLQARDRGLIEVLRGLVFEGSVGGAGE</sequence>
<comment type="caution">
    <text evidence="6">The sequence shown here is derived from an EMBL/GenBank/DDBJ whole genome shotgun (WGS) entry which is preliminary data.</text>
</comment>
<evidence type="ECO:0000256" key="3">
    <source>
        <dbReference type="ARBA" id="ARBA00023125"/>
    </source>
</evidence>
<name>A0A918NCF9_9GAMM</name>
<dbReference type="InterPro" id="IPR036390">
    <property type="entry name" value="WH_DNA-bd_sf"/>
</dbReference>
<evidence type="ECO:0000313" key="7">
    <source>
        <dbReference type="Proteomes" id="UP000626148"/>
    </source>
</evidence>
<dbReference type="Gene3D" id="1.10.10.10">
    <property type="entry name" value="Winged helix-like DNA-binding domain superfamily/Winged helix DNA-binding domain"/>
    <property type="match status" value="1"/>
</dbReference>
<protein>
    <submittedName>
        <fullName evidence="6">LysR family transcriptional regulator</fullName>
    </submittedName>
</protein>
<evidence type="ECO:0000313" key="6">
    <source>
        <dbReference type="EMBL" id="GGX58101.1"/>
    </source>
</evidence>
<keyword evidence="4" id="KW-0804">Transcription</keyword>
<accession>A0A918NCF9</accession>
<dbReference type="Pfam" id="PF03466">
    <property type="entry name" value="LysR_substrate"/>
    <property type="match status" value="1"/>
</dbReference>
<comment type="similarity">
    <text evidence="1">Belongs to the LysR transcriptional regulatory family.</text>
</comment>
<keyword evidence="2" id="KW-0805">Transcription regulation</keyword>
<dbReference type="SUPFAM" id="SSF46785">
    <property type="entry name" value="Winged helix' DNA-binding domain"/>
    <property type="match status" value="1"/>
</dbReference>
<dbReference type="PANTHER" id="PTHR30126:SF94">
    <property type="entry name" value="LYSR FAMILY TRANSCRIPTIONAL REGULATOR"/>
    <property type="match status" value="1"/>
</dbReference>
<gene>
    <name evidence="6" type="ORF">GCM10007392_27310</name>
</gene>
<dbReference type="CDD" id="cd05466">
    <property type="entry name" value="PBP2_LTTR_substrate"/>
    <property type="match status" value="1"/>
</dbReference>
<dbReference type="PRINTS" id="PR00039">
    <property type="entry name" value="HTHLYSR"/>
</dbReference>
<reference evidence="6" key="1">
    <citation type="journal article" date="2014" name="Int. J. Syst. Evol. Microbiol.">
        <title>Complete genome sequence of Corynebacterium casei LMG S-19264T (=DSM 44701T), isolated from a smear-ripened cheese.</title>
        <authorList>
            <consortium name="US DOE Joint Genome Institute (JGI-PGF)"/>
            <person name="Walter F."/>
            <person name="Albersmeier A."/>
            <person name="Kalinowski J."/>
            <person name="Ruckert C."/>
        </authorList>
    </citation>
    <scope>NUCLEOTIDE SEQUENCE</scope>
    <source>
        <strain evidence="6">KCTC 22169</strain>
    </source>
</reference>
<keyword evidence="3" id="KW-0238">DNA-binding</keyword>
<feature type="domain" description="HTH lysR-type" evidence="5">
    <location>
        <begin position="1"/>
        <end position="57"/>
    </location>
</feature>
<dbReference type="InterPro" id="IPR000847">
    <property type="entry name" value="LysR_HTH_N"/>
</dbReference>
<dbReference type="InterPro" id="IPR005119">
    <property type="entry name" value="LysR_subst-bd"/>
</dbReference>
<dbReference type="Gene3D" id="3.40.190.290">
    <property type="match status" value="1"/>
</dbReference>
<dbReference type="SUPFAM" id="SSF53850">
    <property type="entry name" value="Periplasmic binding protein-like II"/>
    <property type="match status" value="1"/>
</dbReference>
<dbReference type="RefSeq" id="WP_189609564.1">
    <property type="nucleotide sequence ID" value="NZ_BMXR01000006.1"/>
</dbReference>
<evidence type="ECO:0000256" key="1">
    <source>
        <dbReference type="ARBA" id="ARBA00009437"/>
    </source>
</evidence>
<keyword evidence="7" id="KW-1185">Reference proteome</keyword>